<dbReference type="Gene3D" id="3.40.50.800">
    <property type="entry name" value="Anticodon-binding domain"/>
    <property type="match status" value="1"/>
</dbReference>
<dbReference type="AlphaFoldDB" id="A0A0G4B5W0"/>
<dbReference type="PANTHER" id="PTHR43707:SF1">
    <property type="entry name" value="HISTIDINE--TRNA LIGASE, MITOCHONDRIAL-RELATED"/>
    <property type="match status" value="1"/>
</dbReference>
<dbReference type="InterPro" id="IPR015807">
    <property type="entry name" value="His-tRNA-ligase"/>
</dbReference>
<feature type="binding site" evidence="6">
    <location>
        <begin position="276"/>
        <end position="277"/>
    </location>
    <ligand>
        <name>L-histidine</name>
        <dbReference type="ChEBI" id="CHEBI:57595"/>
    </ligand>
</feature>
<evidence type="ECO:0000313" key="8">
    <source>
        <dbReference type="EMBL" id="AKM82788.1"/>
    </source>
</evidence>
<dbReference type="SUPFAM" id="SSF52954">
    <property type="entry name" value="Class II aaRS ABD-related"/>
    <property type="match status" value="1"/>
</dbReference>
<dbReference type="PATRIC" id="fig|1618337.4.peg.1003"/>
<evidence type="ECO:0000256" key="3">
    <source>
        <dbReference type="ARBA" id="ARBA00023146"/>
    </source>
</evidence>
<dbReference type="NCBIfam" id="TIGR00442">
    <property type="entry name" value="hisS"/>
    <property type="match status" value="1"/>
</dbReference>
<proteinExistence type="inferred from homology"/>
<dbReference type="InterPro" id="IPR006195">
    <property type="entry name" value="aa-tRNA-synth_II"/>
</dbReference>
<dbReference type="GO" id="GO:0005524">
    <property type="term" value="F:ATP binding"/>
    <property type="evidence" value="ECO:0007669"/>
    <property type="project" value="UniProtKB-UniRule"/>
</dbReference>
<dbReference type="InterPro" id="IPR004516">
    <property type="entry name" value="HisRS/HisZ"/>
</dbReference>
<evidence type="ECO:0000256" key="2">
    <source>
        <dbReference type="ARBA" id="ARBA00022741"/>
    </source>
</evidence>
<evidence type="ECO:0000256" key="4">
    <source>
        <dbReference type="ARBA" id="ARBA00047639"/>
    </source>
</evidence>
<dbReference type="Gene3D" id="3.30.930.10">
    <property type="entry name" value="Bira Bifunctional Protein, Domain 2"/>
    <property type="match status" value="1"/>
</dbReference>
<keyword evidence="5" id="KW-0067">ATP-binding</keyword>
<keyword evidence="5" id="KW-0648">Protein biosynthesis</keyword>
<dbReference type="GO" id="GO:0006427">
    <property type="term" value="P:histidyl-tRNA aminoacylation"/>
    <property type="evidence" value="ECO:0007669"/>
    <property type="project" value="UniProtKB-UniRule"/>
</dbReference>
<dbReference type="Proteomes" id="UP000035648">
    <property type="component" value="Chromosome"/>
</dbReference>
<keyword evidence="5" id="KW-0963">Cytoplasm</keyword>
<dbReference type="Pfam" id="PF13393">
    <property type="entry name" value="tRNA-synt_His"/>
    <property type="match status" value="2"/>
</dbReference>
<evidence type="ECO:0000256" key="5">
    <source>
        <dbReference type="HAMAP-Rule" id="MF_00127"/>
    </source>
</evidence>
<dbReference type="KEGG" id="bbgw:UT28_C0001G1014"/>
<keyword evidence="3 5" id="KW-0030">Aminoacyl-tRNA synthetase</keyword>
<keyword evidence="5 8" id="KW-0436">Ligase</keyword>
<dbReference type="GO" id="GO:0005737">
    <property type="term" value="C:cytoplasm"/>
    <property type="evidence" value="ECO:0007669"/>
    <property type="project" value="UniProtKB-SubCell"/>
</dbReference>
<dbReference type="EC" id="6.1.1.21" evidence="5"/>
<evidence type="ECO:0000256" key="1">
    <source>
        <dbReference type="ARBA" id="ARBA00008226"/>
    </source>
</evidence>
<dbReference type="EMBL" id="CP011213">
    <property type="protein sequence ID" value="AKM82788.1"/>
    <property type="molecule type" value="Genomic_DNA"/>
</dbReference>
<feature type="binding site" evidence="6">
    <location>
        <position position="126"/>
    </location>
    <ligand>
        <name>L-histidine</name>
        <dbReference type="ChEBI" id="CHEBI:57595"/>
    </ligand>
</feature>
<comment type="similarity">
    <text evidence="1 5">Belongs to the class-II aminoacyl-tRNA synthetase family.</text>
</comment>
<keyword evidence="2 5" id="KW-0547">Nucleotide-binding</keyword>
<accession>A0A0G4B5W0</accession>
<name>A0A0G4B5W0_9BACT</name>
<dbReference type="InterPro" id="IPR045864">
    <property type="entry name" value="aa-tRNA-synth_II/BPL/LPL"/>
</dbReference>
<feature type="binding site" evidence="6">
    <location>
        <begin position="95"/>
        <end position="97"/>
    </location>
    <ligand>
        <name>L-histidine</name>
        <dbReference type="ChEBI" id="CHEBI:57595"/>
    </ligand>
</feature>
<dbReference type="HAMAP" id="MF_00127">
    <property type="entry name" value="His_tRNA_synth"/>
    <property type="match status" value="1"/>
</dbReference>
<organism evidence="8 9">
    <name type="scientific">Berkelbacteria bacterium GW2011_GWE1_39_12</name>
    <dbReference type="NCBI Taxonomy" id="1618337"/>
    <lineage>
        <taxon>Bacteria</taxon>
        <taxon>Candidatus Berkelbacteria</taxon>
    </lineage>
</organism>
<dbReference type="STRING" id="1618337.UT28_C0001G1014"/>
<dbReference type="InterPro" id="IPR041715">
    <property type="entry name" value="HisRS-like_core"/>
</dbReference>
<sequence length="438" mass="49723">MAENLQKPRGTKDILPDEQKYWQYVSQVVFDKCESFGCGKITTPMFEFAEVFTKSLGSSSDIVTKEMFEVRRAINPSLIEEGSETDKKTMVLRPEFTAAIVRSYIENGMKIWPQPVKLYYEGSCFRYERPQSGRYRQFNQFGVEVFGDIDPLIDASIIYLGYQILKKLGLAQNITIDINSVGCSTCRPKMRKKLTDYFEKFLPTLCTDCNKRFIENPLRILDCKEEKCQKVVEGAPQLVDMLCTECKTHFKSVLENLDIMQIPYNLNSKLVRGLDYYTKTVFEFYDSNDTARQSTLLGGGRYDNLIKMFGGSDTPAVGFGAGIERLVEKMKELEVEVPEGGRAEVSIIQIGDKARKKCLPLLNELEELGIKVTCIMGKDSLKSQLRMASRMKSKVSVIIGQREVLDNSAIVRDMIDGVQETVKMDKLIGILKGKLDKI</sequence>
<dbReference type="PANTHER" id="PTHR43707">
    <property type="entry name" value="HISTIDYL-TRNA SYNTHETASE"/>
    <property type="match status" value="1"/>
</dbReference>
<reference evidence="8 9" key="1">
    <citation type="journal article" date="2015" name="Nature">
        <title>rRNA introns, odd ribosomes, and small enigmatic genomes across a large radiation of phyla.</title>
        <authorList>
            <person name="Brown C.T."/>
            <person name="Hug L.A."/>
            <person name="Thomas B.C."/>
            <person name="Sharon I."/>
            <person name="Castelle C.J."/>
            <person name="Singh A."/>
            <person name="Wilkins M.J."/>
            <person name="Williams K.H."/>
            <person name="Banfield J.F."/>
        </authorList>
    </citation>
    <scope>NUCLEOTIDE SEQUENCE [LARGE SCALE GENOMIC DNA]</scope>
</reference>
<evidence type="ECO:0000259" key="7">
    <source>
        <dbReference type="PROSITE" id="PS50862"/>
    </source>
</evidence>
<dbReference type="GO" id="GO:0004821">
    <property type="term" value="F:histidine-tRNA ligase activity"/>
    <property type="evidence" value="ECO:0007669"/>
    <property type="project" value="UniProtKB-UniRule"/>
</dbReference>
<dbReference type="PIRSF" id="PIRSF001549">
    <property type="entry name" value="His-tRNA_synth"/>
    <property type="match status" value="1"/>
</dbReference>
<comment type="subunit">
    <text evidence="5">Homodimer.</text>
</comment>
<comment type="subcellular location">
    <subcellularLocation>
        <location evidence="5">Cytoplasm</location>
    </subcellularLocation>
</comment>
<dbReference type="Pfam" id="PF03129">
    <property type="entry name" value="HGTP_anticodon"/>
    <property type="match status" value="1"/>
</dbReference>
<protein>
    <recommendedName>
        <fullName evidence="5">Histidine--tRNA ligase</fullName>
        <ecNumber evidence="5">6.1.1.21</ecNumber>
    </recommendedName>
    <alternativeName>
        <fullName evidence="5">Histidyl-tRNA synthetase</fullName>
        <shortName evidence="5">HisRS</shortName>
    </alternativeName>
</protein>
<evidence type="ECO:0000313" key="9">
    <source>
        <dbReference type="Proteomes" id="UP000035648"/>
    </source>
</evidence>
<dbReference type="InterPro" id="IPR036621">
    <property type="entry name" value="Anticodon-bd_dom_sf"/>
</dbReference>
<dbReference type="SUPFAM" id="SSF55681">
    <property type="entry name" value="Class II aaRS and biotin synthetases"/>
    <property type="match status" value="1"/>
</dbReference>
<feature type="binding site" evidence="6">
    <location>
        <position position="140"/>
    </location>
    <ligand>
        <name>L-histidine</name>
        <dbReference type="ChEBI" id="CHEBI:57595"/>
    </ligand>
</feature>
<evidence type="ECO:0000256" key="6">
    <source>
        <dbReference type="PIRSR" id="PIRSR001549-1"/>
    </source>
</evidence>
<gene>
    <name evidence="5" type="primary">hisS</name>
    <name evidence="8" type="ORF">UT28_C0001G1014</name>
</gene>
<feature type="domain" description="Aminoacyl-transfer RNA synthetases class-II family profile" evidence="7">
    <location>
        <begin position="1"/>
        <end position="338"/>
    </location>
</feature>
<dbReference type="PROSITE" id="PS50862">
    <property type="entry name" value="AA_TRNA_LIGASE_II"/>
    <property type="match status" value="1"/>
</dbReference>
<feature type="binding site" evidence="6">
    <location>
        <position position="272"/>
    </location>
    <ligand>
        <name>L-histidine</name>
        <dbReference type="ChEBI" id="CHEBI:57595"/>
    </ligand>
</feature>
<comment type="catalytic activity">
    <reaction evidence="4 5">
        <text>tRNA(His) + L-histidine + ATP = L-histidyl-tRNA(His) + AMP + diphosphate + H(+)</text>
        <dbReference type="Rhea" id="RHEA:17313"/>
        <dbReference type="Rhea" id="RHEA-COMP:9665"/>
        <dbReference type="Rhea" id="RHEA-COMP:9689"/>
        <dbReference type="ChEBI" id="CHEBI:15378"/>
        <dbReference type="ChEBI" id="CHEBI:30616"/>
        <dbReference type="ChEBI" id="CHEBI:33019"/>
        <dbReference type="ChEBI" id="CHEBI:57595"/>
        <dbReference type="ChEBI" id="CHEBI:78442"/>
        <dbReference type="ChEBI" id="CHEBI:78527"/>
        <dbReference type="ChEBI" id="CHEBI:456215"/>
        <dbReference type="EC" id="6.1.1.21"/>
    </reaction>
</comment>
<feature type="binding site" evidence="6">
    <location>
        <position position="144"/>
    </location>
    <ligand>
        <name>L-histidine</name>
        <dbReference type="ChEBI" id="CHEBI:57595"/>
    </ligand>
</feature>
<dbReference type="InterPro" id="IPR004154">
    <property type="entry name" value="Anticodon-bd"/>
</dbReference>
<dbReference type="CDD" id="cd00773">
    <property type="entry name" value="HisRS-like_core"/>
    <property type="match status" value="1"/>
</dbReference>